<evidence type="ECO:0000256" key="1">
    <source>
        <dbReference type="ARBA" id="ARBA00009884"/>
    </source>
</evidence>
<dbReference type="Gene3D" id="3.90.830.10">
    <property type="entry name" value="Syntaxin Binding Protein 1, Chain A, domain 2"/>
    <property type="match status" value="1"/>
</dbReference>
<name>A0A1E4TW36_PACTA</name>
<dbReference type="SUPFAM" id="SSF56815">
    <property type="entry name" value="Sec1/munc18-like (SM) proteins"/>
    <property type="match status" value="1"/>
</dbReference>
<dbReference type="STRING" id="669874.A0A1E4TW36"/>
<proteinExistence type="inferred from homology"/>
<feature type="transmembrane region" description="Helical" evidence="2">
    <location>
        <begin position="668"/>
        <end position="689"/>
    </location>
</feature>
<dbReference type="PANTHER" id="PTHR11679">
    <property type="entry name" value="VESICLE PROTEIN SORTING-ASSOCIATED"/>
    <property type="match status" value="1"/>
</dbReference>
<comment type="similarity">
    <text evidence="1">Belongs to the STXBP/unc-18/SEC1 family.</text>
</comment>
<keyword evidence="2" id="KW-0812">Transmembrane</keyword>
<evidence type="ECO:0000256" key="2">
    <source>
        <dbReference type="SAM" id="Phobius"/>
    </source>
</evidence>
<evidence type="ECO:0000313" key="4">
    <source>
        <dbReference type="Proteomes" id="UP000094236"/>
    </source>
</evidence>
<dbReference type="GO" id="GO:0016192">
    <property type="term" value="P:vesicle-mediated transport"/>
    <property type="evidence" value="ECO:0007669"/>
    <property type="project" value="InterPro"/>
</dbReference>
<dbReference type="Proteomes" id="UP000094236">
    <property type="component" value="Unassembled WGS sequence"/>
</dbReference>
<dbReference type="InterPro" id="IPR043155">
    <property type="entry name" value="VPS33_dom3b"/>
</dbReference>
<organism evidence="3 4">
    <name type="scientific">Pachysolen tannophilus NRRL Y-2460</name>
    <dbReference type="NCBI Taxonomy" id="669874"/>
    <lineage>
        <taxon>Eukaryota</taxon>
        <taxon>Fungi</taxon>
        <taxon>Dikarya</taxon>
        <taxon>Ascomycota</taxon>
        <taxon>Saccharomycotina</taxon>
        <taxon>Pichiomycetes</taxon>
        <taxon>Pachysolenaceae</taxon>
        <taxon>Pachysolen</taxon>
    </lineage>
</organism>
<dbReference type="OrthoDB" id="10262287at2759"/>
<evidence type="ECO:0000313" key="3">
    <source>
        <dbReference type="EMBL" id="ODV95951.1"/>
    </source>
</evidence>
<dbReference type="InterPro" id="IPR001619">
    <property type="entry name" value="Sec1-like"/>
</dbReference>
<dbReference type="Gene3D" id="1.25.40.850">
    <property type="match status" value="1"/>
</dbReference>
<dbReference type="Gene3D" id="3.40.50.1910">
    <property type="match status" value="1"/>
</dbReference>
<gene>
    <name evidence="3" type="ORF">PACTADRAFT_2254</name>
</gene>
<reference evidence="4" key="1">
    <citation type="submission" date="2016-05" db="EMBL/GenBank/DDBJ databases">
        <title>Comparative genomics of biotechnologically important yeasts.</title>
        <authorList>
            <consortium name="DOE Joint Genome Institute"/>
            <person name="Riley R."/>
            <person name="Haridas S."/>
            <person name="Wolfe K.H."/>
            <person name="Lopes M.R."/>
            <person name="Hittinger C.T."/>
            <person name="Goker M."/>
            <person name="Salamov A."/>
            <person name="Wisecaver J."/>
            <person name="Long T.M."/>
            <person name="Aerts A.L."/>
            <person name="Barry K."/>
            <person name="Choi C."/>
            <person name="Clum A."/>
            <person name="Coughlan A.Y."/>
            <person name="Deshpande S."/>
            <person name="Douglass A.P."/>
            <person name="Hanson S.J."/>
            <person name="Klenk H.-P."/>
            <person name="Labutti K."/>
            <person name="Lapidus A."/>
            <person name="Lindquist E."/>
            <person name="Lipzen A."/>
            <person name="Meier-Kolthoff J.P."/>
            <person name="Ohm R.A."/>
            <person name="Otillar R.P."/>
            <person name="Pangilinan J."/>
            <person name="Peng Y."/>
            <person name="Rokas A."/>
            <person name="Rosa C.A."/>
            <person name="Scheuner C."/>
            <person name="Sibirny A.A."/>
            <person name="Slot J.C."/>
            <person name="Stielow J.B."/>
            <person name="Sun H."/>
            <person name="Kurtzman C.P."/>
            <person name="Blackwell M."/>
            <person name="Grigoriev I.V."/>
            <person name="Jeffries T.W."/>
        </authorList>
    </citation>
    <scope>NUCLEOTIDE SEQUENCE [LARGE SCALE GENOMIC DNA]</scope>
    <source>
        <strain evidence="4">NRRL Y-2460</strain>
    </source>
</reference>
<dbReference type="InterPro" id="IPR027482">
    <property type="entry name" value="Sec1-like_dom2"/>
</dbReference>
<accession>A0A1E4TW36</accession>
<keyword evidence="4" id="KW-1185">Reference proteome</keyword>
<dbReference type="AlphaFoldDB" id="A0A1E4TW36"/>
<protein>
    <submittedName>
        <fullName evidence="3">Uncharacterized protein</fullName>
    </submittedName>
</protein>
<sequence>MVEAVNEYSSVLDLGEVPENSLSELIEIFSRISLHEKQNHLLVLYRPLSKYINRLTPFSKLKELTQISKVVWLDEEIDENIFKSFESLVFLIEDAYENIETMSDIIKRKILPLDQKFILSCIFTSANQYSDSLIVENLNLKGDIDIYFWKNLKPIKILNDLLILDNKNSDLKNLYQLNSISSLSQLAETLIKLIMFSKFKMRITNIFKKGILSFKFVDIFLKDLEIFKNSLDSKDKKALNNIEDCLFLDSNSFFNKQCDLIVLERSIDLISPLLTQLTYMGLIDEFYKIDLNQIEIENLNHTESNNNAQTSIISFDDDNFFQEELKDLNFSKVGPILNFKAKFLQQEFENRHKIKDNLNEMKSFVKRLNDLTNQQNLIKNHTLIAESILNKVKNNNNEDTIKLDLIEGEQDDEDDSYFSKFIDLQQQILSNNLDNSSNCDQILKFLYIYDPPLKDFFRLLILTSIVKRGIRFKEYNSFKKEILEHYGFDKLILLNKLRDLKLFYIREGTNESNFTLLFNNRNNNTSINNGNTTNNNENLHSDTNNFQSSAQLIKDFADLSYNLNLLPDGNNTNLEEEPDFVLPGYIPVITRLIQSIYSRDFMINNTLKPNDAQPLKKFNWENLNQYLSPDYYKNFEKDEFTEELLIPESKSQIFKHAQPRTTNKEEELIILVMIGGITYAELASIRFIINKINKDKGYNKKLIVLTNGIIKGDDIIEMCS</sequence>
<keyword evidence="2" id="KW-0472">Membrane</keyword>
<keyword evidence="2" id="KW-1133">Transmembrane helix</keyword>
<dbReference type="EMBL" id="KV454013">
    <property type="protein sequence ID" value="ODV95951.1"/>
    <property type="molecule type" value="Genomic_DNA"/>
</dbReference>
<dbReference type="Pfam" id="PF00995">
    <property type="entry name" value="Sec1"/>
    <property type="match status" value="1"/>
</dbReference>
<dbReference type="InterPro" id="IPR043127">
    <property type="entry name" value="Sec-1-like_dom3a"/>
</dbReference>
<dbReference type="InterPro" id="IPR036045">
    <property type="entry name" value="Sec1-like_sf"/>
</dbReference>